<keyword evidence="7" id="KW-1185">Reference proteome</keyword>
<dbReference type="Gene3D" id="3.40.190.10">
    <property type="entry name" value="Periplasmic binding protein-like II"/>
    <property type="match status" value="1"/>
</dbReference>
<evidence type="ECO:0000313" key="6">
    <source>
        <dbReference type="EMBL" id="MCO6418696.1"/>
    </source>
</evidence>
<feature type="signal peptide" evidence="4">
    <location>
        <begin position="1"/>
        <end position="24"/>
    </location>
</feature>
<dbReference type="InterPro" id="IPR000914">
    <property type="entry name" value="SBP_5_dom"/>
</dbReference>
<organism evidence="6 7">
    <name type="scientific">Siccirubricoccus soli</name>
    <dbReference type="NCBI Taxonomy" id="2899147"/>
    <lineage>
        <taxon>Bacteria</taxon>
        <taxon>Pseudomonadati</taxon>
        <taxon>Pseudomonadota</taxon>
        <taxon>Alphaproteobacteria</taxon>
        <taxon>Acetobacterales</taxon>
        <taxon>Roseomonadaceae</taxon>
        <taxon>Siccirubricoccus</taxon>
    </lineage>
</organism>
<comment type="subcellular location">
    <subcellularLocation>
        <location evidence="1">Periplasm</location>
    </subcellularLocation>
</comment>
<gene>
    <name evidence="6" type="ORF">JYK14_21415</name>
</gene>
<dbReference type="SUPFAM" id="SSF53850">
    <property type="entry name" value="Periplasmic binding protein-like II"/>
    <property type="match status" value="1"/>
</dbReference>
<dbReference type="Gene3D" id="3.10.105.10">
    <property type="entry name" value="Dipeptide-binding Protein, Domain 3"/>
    <property type="match status" value="1"/>
</dbReference>
<dbReference type="PANTHER" id="PTHR30290:SF38">
    <property type="entry name" value="D,D-DIPEPTIDE-BINDING PERIPLASMIC PROTEIN DDPA-RELATED"/>
    <property type="match status" value="1"/>
</dbReference>
<comment type="caution">
    <text evidence="6">The sequence shown here is derived from an EMBL/GenBank/DDBJ whole genome shotgun (WGS) entry which is preliminary data.</text>
</comment>
<protein>
    <submittedName>
        <fullName evidence="6">ABC transporter substrate-binding protein</fullName>
    </submittedName>
</protein>
<evidence type="ECO:0000256" key="1">
    <source>
        <dbReference type="ARBA" id="ARBA00004418"/>
    </source>
</evidence>
<sequence length="529" mass="58279">MIGRRALFAAGVATLAPLAAPRLAAAQAQRVLKFVPQSDLGIIDPVFTAAYVTRNHALMVFDTLYGMDDQLRIQPQMAEGQEVAADGLEWRIRLREGLRWHDGEAVLARDAVASIRRWARRDSIGSSLMAATEELDAPDDRTIRFRLKRRFDLLTYALGKAGSPVCAIMPERLAATDPFRQITEIVGSGPFRFVASEQVSGARVVYERNPAYVPRAEGTPSFTAGPKHVHFDRVEWQVIPDPSTAAAALRTGEVDWWEAPTFDLLPPLLRDRRIKVWTPDPLGYVAVMRFNHLNPPFDNAALRRALLPALNQADFMAAVVGDVADGFREGVGAFPPGTPLANESGMMALTGPRDLAAAKRAVQEAGYKGEKVVVLSPSDFPTLKALADVGADLLKRLGLNVDYQATDWATMRQRLGRREGPDQGGWSVFHTYWSGLDQLDPAVHQYLRGTGQAASNGWPTSPRLEALRNEWLAATTDADRLRLARDIQAQLFIDVPYLPLGQIMARTAHKADLTGMLGGFSLFWNLRRG</sequence>
<comment type="similarity">
    <text evidence="2">Belongs to the bacterial solute-binding protein 5 family.</text>
</comment>
<dbReference type="Proteomes" id="UP001523392">
    <property type="component" value="Unassembled WGS sequence"/>
</dbReference>
<dbReference type="InterPro" id="IPR030678">
    <property type="entry name" value="Peptide/Ni-bd"/>
</dbReference>
<proteinExistence type="inferred from homology"/>
<dbReference type="PIRSF" id="PIRSF002741">
    <property type="entry name" value="MppA"/>
    <property type="match status" value="1"/>
</dbReference>
<feature type="chain" id="PRO_5047293297" evidence="4">
    <location>
        <begin position="25"/>
        <end position="529"/>
    </location>
</feature>
<dbReference type="EMBL" id="JAFIRR010000147">
    <property type="protein sequence ID" value="MCO6418696.1"/>
    <property type="molecule type" value="Genomic_DNA"/>
</dbReference>
<dbReference type="Pfam" id="PF00496">
    <property type="entry name" value="SBP_bac_5"/>
    <property type="match status" value="1"/>
</dbReference>
<name>A0ABT1D9W8_9PROT</name>
<evidence type="ECO:0000256" key="4">
    <source>
        <dbReference type="SAM" id="SignalP"/>
    </source>
</evidence>
<keyword evidence="3 4" id="KW-0732">Signal</keyword>
<dbReference type="InterPro" id="IPR039424">
    <property type="entry name" value="SBP_5"/>
</dbReference>
<evidence type="ECO:0000259" key="5">
    <source>
        <dbReference type="Pfam" id="PF00496"/>
    </source>
</evidence>
<dbReference type="PANTHER" id="PTHR30290">
    <property type="entry name" value="PERIPLASMIC BINDING COMPONENT OF ABC TRANSPORTER"/>
    <property type="match status" value="1"/>
</dbReference>
<reference evidence="6 7" key="1">
    <citation type="submission" date="2021-12" db="EMBL/GenBank/DDBJ databases">
        <title>Siccirubricoccus leaddurans sp. nov., a high concentration Zn2+ tolerance bacterium.</title>
        <authorList>
            <person name="Cao Y."/>
        </authorList>
    </citation>
    <scope>NUCLEOTIDE SEQUENCE [LARGE SCALE GENOMIC DNA]</scope>
    <source>
        <strain evidence="6 7">KC 17139</strain>
    </source>
</reference>
<evidence type="ECO:0000256" key="2">
    <source>
        <dbReference type="ARBA" id="ARBA00005695"/>
    </source>
</evidence>
<dbReference type="CDD" id="cd08502">
    <property type="entry name" value="PBP2_NikA_DppA_OppA_like_16"/>
    <property type="match status" value="1"/>
</dbReference>
<evidence type="ECO:0000313" key="7">
    <source>
        <dbReference type="Proteomes" id="UP001523392"/>
    </source>
</evidence>
<evidence type="ECO:0000256" key="3">
    <source>
        <dbReference type="ARBA" id="ARBA00022729"/>
    </source>
</evidence>
<accession>A0ABT1D9W8</accession>
<feature type="domain" description="Solute-binding protein family 5" evidence="5">
    <location>
        <begin position="73"/>
        <end position="441"/>
    </location>
</feature>